<sequence>MTKVFRNPNGKGPELLTDKVLQITPAINSQHGSIWSKEKLDLNKDFEISAYLYLGDSFERAADGITFTLQNDPRMDTLSETSVLGDAGMGLGAYSNKSRGQYVRNALSVEFDTYYNAGSSNRMDREVGENGKRGHVAVVTPKSNNNNYTGEHSAITLSPEYLSNGTWREVTFIWESSSHTLHYNLEGVGSNSYIIPNVMTQFGSNEVYWGFTASTGAYNAQNLIAITELPQKLSSEATIKNLTNQTGPDIKVEAIKGDQLELEAEVKASGFVDSSTYAHSNMEVVIPDGITPNLENIKINDKYVSEDKILFENGVLKILDVTLSDSGTTLFSIEAKVTSDKGEVILESDFTLTNLENKVLTQSNKISIEIPKIKIGEVVLKYIDTDNNIIKDEEKVTGIVGDKFEVEPAFIDGYQLSEIIGNTQGFYEESIQTVIFKYRTAQFNLKQMVQKKDGSEANIASIEETLIYTVELESLFKEEAEGVFYKEVSIKNNLPEYLTDISEIELKTRDNQLIGNAAYDEEHHCVIGKILAGDKLIRTEDITLSFQAKIDPNTVEKTIIKMNAEANALYSNGLDSGLVKSNEVSTQVEGGVYLLSVPKSINFGTITYDATVKTVDDGVYDQSLIVSDTRLKKSKWTLGAKLISQMTLIDKPNIKLVDALQYVNEGKSLILSENLQPIYQAAESSDETAQAINISDTWGTTKDSDGIKLVVDPSKSKILSGEYEGEIEWQLMEGQP</sequence>
<dbReference type="Pfam" id="PF18483">
    <property type="entry name" value="Lectin_L-type_dom"/>
    <property type="match status" value="1"/>
</dbReference>
<evidence type="ECO:0000313" key="3">
    <source>
        <dbReference type="EMBL" id="NKC68425.1"/>
    </source>
</evidence>
<dbReference type="Pfam" id="PF06458">
    <property type="entry name" value="MucBP"/>
    <property type="match status" value="1"/>
</dbReference>
<evidence type="ECO:0000259" key="2">
    <source>
        <dbReference type="Pfam" id="PF06458"/>
    </source>
</evidence>
<evidence type="ECO:0000256" key="1">
    <source>
        <dbReference type="ARBA" id="ARBA00022737"/>
    </source>
</evidence>
<proteinExistence type="predicted"/>
<comment type="caution">
    <text evidence="3">The sequence shown here is derived from an EMBL/GenBank/DDBJ whole genome shotgun (WGS) entry which is preliminary data.</text>
</comment>
<dbReference type="Gene3D" id="2.60.120.200">
    <property type="match status" value="1"/>
</dbReference>
<dbReference type="CDD" id="cd01951">
    <property type="entry name" value="lectin_L-type"/>
    <property type="match status" value="1"/>
</dbReference>
<dbReference type="SUPFAM" id="SSF49899">
    <property type="entry name" value="Concanavalin A-like lectins/glucanases"/>
    <property type="match status" value="1"/>
</dbReference>
<protein>
    <recommendedName>
        <fullName evidence="2">MucBP domain-containing protein</fullName>
    </recommendedName>
</protein>
<dbReference type="Gene3D" id="3.10.20.320">
    <property type="entry name" value="Putative peptidoglycan bound protein (lpxtg motif)"/>
    <property type="match status" value="1"/>
</dbReference>
<dbReference type="Proteomes" id="UP000521358">
    <property type="component" value="Unassembled WGS sequence"/>
</dbReference>
<dbReference type="InterPro" id="IPR056573">
    <property type="entry name" value="Lectin_L-type_dom"/>
</dbReference>
<dbReference type="InterPro" id="IPR019825">
    <property type="entry name" value="Lectin_legB_Mn/Ca_BS"/>
</dbReference>
<dbReference type="InterPro" id="IPR013320">
    <property type="entry name" value="ConA-like_dom_sf"/>
</dbReference>
<feature type="domain" description="MucBP" evidence="2">
    <location>
        <begin position="378"/>
        <end position="439"/>
    </location>
</feature>
<keyword evidence="1" id="KW-0677">Repeat</keyword>
<dbReference type="EMBL" id="JAAVMB010000011">
    <property type="protein sequence ID" value="NKC68425.1"/>
    <property type="molecule type" value="Genomic_DNA"/>
</dbReference>
<reference evidence="3 4" key="1">
    <citation type="submission" date="2020-03" db="EMBL/GenBank/DDBJ databases">
        <title>Bacterial samples isolated from urine from healthy bovine heifers (Gyr breed).</title>
        <authorList>
            <person name="Giannattasio-Ferraz S."/>
            <person name="Maskeri L."/>
            <person name="Penido A."/>
            <person name="Barbosa-Stancioli E.F."/>
            <person name="Putonti C."/>
        </authorList>
    </citation>
    <scope>NUCLEOTIDE SEQUENCE [LARGE SCALE GENOMIC DNA]</scope>
    <source>
        <strain evidence="3 4">UFMG-H7</strain>
    </source>
</reference>
<organism evidence="3 4">
    <name type="scientific">Vagococcus fluvialis</name>
    <dbReference type="NCBI Taxonomy" id="2738"/>
    <lineage>
        <taxon>Bacteria</taxon>
        <taxon>Bacillati</taxon>
        <taxon>Bacillota</taxon>
        <taxon>Bacilli</taxon>
        <taxon>Lactobacillales</taxon>
        <taxon>Enterococcaceae</taxon>
        <taxon>Vagococcus</taxon>
    </lineage>
</organism>
<accession>A0A7X6I3P6</accession>
<evidence type="ECO:0000313" key="4">
    <source>
        <dbReference type="Proteomes" id="UP000521358"/>
    </source>
</evidence>
<dbReference type="InterPro" id="IPR009459">
    <property type="entry name" value="MucBP_dom"/>
</dbReference>
<dbReference type="PROSITE" id="PS00307">
    <property type="entry name" value="LECTIN_LEGUME_BETA"/>
    <property type="match status" value="1"/>
</dbReference>
<name>A0A7X6I3P6_9ENTE</name>
<gene>
    <name evidence="3" type="ORF">HED35_10020</name>
</gene>
<dbReference type="AlphaFoldDB" id="A0A7X6I3P6"/>